<keyword evidence="1" id="KW-0732">Signal</keyword>
<dbReference type="RefSeq" id="WP_204660846.1">
    <property type="nucleotide sequence ID" value="NZ_CP056775.1"/>
</dbReference>
<evidence type="ECO:0000313" key="3">
    <source>
        <dbReference type="EMBL" id="QRR00086.1"/>
    </source>
</evidence>
<feature type="signal peptide" evidence="1">
    <location>
        <begin position="1"/>
        <end position="25"/>
    </location>
</feature>
<keyword evidence="4" id="KW-1185">Reference proteome</keyword>
<accession>A0ABX7I1Y1</accession>
<dbReference type="EMBL" id="CP056775">
    <property type="protein sequence ID" value="QRR00086.1"/>
    <property type="molecule type" value="Genomic_DNA"/>
</dbReference>
<sequence length="197" mass="22173">MMAPQQSNRFLLVITLLLATLAASAQVSVDPGSPARSGAGAYPVPARIPNMLFYLQRSLDQNSVIYEANFSEDKSRGRRLDTENPVNIYWLLNDVNHSTKALSNVQKLGYGIRTEEYEDDLIQLHLVAYKKMPIRLKYAPQENRYQAYISVDGKDVVLQKVFIHIDGGTKLNPHVAFIELSGTTVQTGSRIVHRFRP</sequence>
<proteinExistence type="predicted"/>
<evidence type="ECO:0000313" key="4">
    <source>
        <dbReference type="Proteomes" id="UP000612680"/>
    </source>
</evidence>
<organism evidence="3 4">
    <name type="scientific">Dyadobacter sandarakinus</name>
    <dbReference type="NCBI Taxonomy" id="2747268"/>
    <lineage>
        <taxon>Bacteria</taxon>
        <taxon>Pseudomonadati</taxon>
        <taxon>Bacteroidota</taxon>
        <taxon>Cytophagia</taxon>
        <taxon>Cytophagales</taxon>
        <taxon>Spirosomataceae</taxon>
        <taxon>Dyadobacter</taxon>
    </lineage>
</organism>
<feature type="chain" id="PRO_5046759012" evidence="1">
    <location>
        <begin position="26"/>
        <end position="197"/>
    </location>
</feature>
<evidence type="ECO:0000259" key="2">
    <source>
        <dbReference type="Pfam" id="PF16117"/>
    </source>
</evidence>
<dbReference type="InterPro" id="IPR032269">
    <property type="entry name" value="DUF4833"/>
</dbReference>
<gene>
    <name evidence="3" type="ORF">HWI92_03745</name>
</gene>
<protein>
    <submittedName>
        <fullName evidence="3">DUF4833 domain-containing protein</fullName>
    </submittedName>
</protein>
<evidence type="ECO:0000256" key="1">
    <source>
        <dbReference type="SAM" id="SignalP"/>
    </source>
</evidence>
<reference evidence="3 4" key="1">
    <citation type="submission" date="2020-06" db="EMBL/GenBank/DDBJ databases">
        <title>Dyadobacter sandarakinus sp. nov., isolated from the soil of the Arctic Yellow River Station.</title>
        <authorList>
            <person name="Zhang Y."/>
            <person name="Peng F."/>
        </authorList>
    </citation>
    <scope>NUCLEOTIDE SEQUENCE [LARGE SCALE GENOMIC DNA]</scope>
    <source>
        <strain evidence="3 4">Q3-56</strain>
    </source>
</reference>
<name>A0ABX7I1Y1_9BACT</name>
<dbReference type="Pfam" id="PF16117">
    <property type="entry name" value="DUF4833"/>
    <property type="match status" value="1"/>
</dbReference>
<dbReference type="Proteomes" id="UP000612680">
    <property type="component" value="Chromosome"/>
</dbReference>
<feature type="domain" description="DUF4833" evidence="2">
    <location>
        <begin position="53"/>
        <end position="194"/>
    </location>
</feature>